<protein>
    <submittedName>
        <fullName evidence="2">Plasmid stability protein</fullName>
    </submittedName>
</protein>
<dbReference type="Proteomes" id="UP000589520">
    <property type="component" value="Unassembled WGS sequence"/>
</dbReference>
<dbReference type="InterPro" id="IPR010985">
    <property type="entry name" value="Ribbon_hlx_hlx"/>
</dbReference>
<name>A0A7Y9TFB4_9BACT</name>
<feature type="domain" description="Antitoxin FitA-like ribbon-helix-helix" evidence="1">
    <location>
        <begin position="2"/>
        <end position="40"/>
    </location>
</feature>
<sequence>MPAVTIRNLSKETHRALKHRAALHGSSTEAEIRLILEETVRPNTRVKIGTELAEFGKSLRHALKTDRDSRPTEPAVFD</sequence>
<dbReference type="GO" id="GO:0006355">
    <property type="term" value="P:regulation of DNA-templated transcription"/>
    <property type="evidence" value="ECO:0007669"/>
    <property type="project" value="InterPro"/>
</dbReference>
<keyword evidence="3" id="KW-1185">Reference proteome</keyword>
<proteinExistence type="predicted"/>
<dbReference type="EMBL" id="JACCCW010000001">
    <property type="protein sequence ID" value="NYF78159.1"/>
    <property type="molecule type" value="Genomic_DNA"/>
</dbReference>
<dbReference type="Pfam" id="PF22513">
    <property type="entry name" value="FitA-like_RHH"/>
    <property type="match status" value="1"/>
</dbReference>
<reference evidence="2 3" key="1">
    <citation type="submission" date="2020-07" db="EMBL/GenBank/DDBJ databases">
        <title>Genomic Encyclopedia of Type Strains, Phase IV (KMG-V): Genome sequencing to study the core and pangenomes of soil and plant-associated prokaryotes.</title>
        <authorList>
            <person name="Whitman W."/>
        </authorList>
    </citation>
    <scope>NUCLEOTIDE SEQUENCE [LARGE SCALE GENOMIC DNA]</scope>
    <source>
        <strain evidence="2 3">X4EP2</strain>
    </source>
</reference>
<accession>A0A7Y9TFB4</accession>
<evidence type="ECO:0000313" key="2">
    <source>
        <dbReference type="EMBL" id="NYF78159.1"/>
    </source>
</evidence>
<dbReference type="Gene3D" id="1.10.1220.10">
    <property type="entry name" value="Met repressor-like"/>
    <property type="match status" value="1"/>
</dbReference>
<dbReference type="InterPro" id="IPR013321">
    <property type="entry name" value="Arc_rbn_hlx_hlx"/>
</dbReference>
<dbReference type="InterPro" id="IPR053853">
    <property type="entry name" value="FitA-like_RHH"/>
</dbReference>
<dbReference type="SUPFAM" id="SSF47598">
    <property type="entry name" value="Ribbon-helix-helix"/>
    <property type="match status" value="1"/>
</dbReference>
<dbReference type="AlphaFoldDB" id="A0A7Y9TFB4"/>
<organism evidence="2 3">
    <name type="scientific">Granulicella arctica</name>
    <dbReference type="NCBI Taxonomy" id="940613"/>
    <lineage>
        <taxon>Bacteria</taxon>
        <taxon>Pseudomonadati</taxon>
        <taxon>Acidobacteriota</taxon>
        <taxon>Terriglobia</taxon>
        <taxon>Terriglobales</taxon>
        <taxon>Acidobacteriaceae</taxon>
        <taxon>Granulicella</taxon>
    </lineage>
</organism>
<evidence type="ECO:0000313" key="3">
    <source>
        <dbReference type="Proteomes" id="UP000589520"/>
    </source>
</evidence>
<comment type="caution">
    <text evidence="2">The sequence shown here is derived from an EMBL/GenBank/DDBJ whole genome shotgun (WGS) entry which is preliminary data.</text>
</comment>
<gene>
    <name evidence="2" type="ORF">HDF17_000446</name>
</gene>
<dbReference type="RefSeq" id="WP_179487343.1">
    <property type="nucleotide sequence ID" value="NZ_JACCCW010000001.1"/>
</dbReference>
<evidence type="ECO:0000259" key="1">
    <source>
        <dbReference type="Pfam" id="PF22513"/>
    </source>
</evidence>